<dbReference type="AlphaFoldDB" id="A0A7G5MPB1"/>
<proteinExistence type="predicted"/>
<accession>A0A7G5MPB1</accession>
<name>A0A7G5MPB1_9FIRM</name>
<sequence>MLEKIKVSKEIIMLMCDKVGGFISDYYNNRINEKREKRTQLSTTQFERELRNNLQHLETKIDNVEAFIYQSRQLFENSIKSLSRQTDVIRIENINFFGDVQVTINCNLGGIQINGDGNVITKDFIQQIVNNEANELFEIEEKSIVIDSPVIENKSSIKAIVSRGESKLRKLRGDD</sequence>
<dbReference type="GeneID" id="75052874"/>
<dbReference type="Proteomes" id="UP000515789">
    <property type="component" value="Chromosome"/>
</dbReference>
<dbReference type="EMBL" id="CP039126">
    <property type="protein sequence ID" value="QMW76454.1"/>
    <property type="molecule type" value="Genomic_DNA"/>
</dbReference>
<gene>
    <name evidence="1" type="ORF">E5259_01940</name>
</gene>
<organism evidence="1 2">
    <name type="scientific">Blautia producta</name>
    <dbReference type="NCBI Taxonomy" id="33035"/>
    <lineage>
        <taxon>Bacteria</taxon>
        <taxon>Bacillati</taxon>
        <taxon>Bacillota</taxon>
        <taxon>Clostridia</taxon>
        <taxon>Lachnospirales</taxon>
        <taxon>Lachnospiraceae</taxon>
        <taxon>Blautia</taxon>
    </lineage>
</organism>
<protein>
    <submittedName>
        <fullName evidence="1">Uncharacterized protein</fullName>
    </submittedName>
</protein>
<evidence type="ECO:0000313" key="2">
    <source>
        <dbReference type="Proteomes" id="UP000515789"/>
    </source>
</evidence>
<dbReference type="RefSeq" id="WP_018595576.1">
    <property type="nucleotide sequence ID" value="NZ_CABLBP010000003.1"/>
</dbReference>
<evidence type="ECO:0000313" key="1">
    <source>
        <dbReference type="EMBL" id="QMW76454.1"/>
    </source>
</evidence>
<reference evidence="1 2" key="1">
    <citation type="submission" date="2019-04" db="EMBL/GenBank/DDBJ databases">
        <authorList>
            <person name="Schori C."/>
            <person name="Ahrens C."/>
        </authorList>
    </citation>
    <scope>NUCLEOTIDE SEQUENCE [LARGE SCALE GENOMIC DNA]</scope>
    <source>
        <strain evidence="1 2">DSM 2950</strain>
    </source>
</reference>